<dbReference type="InterPro" id="IPR012336">
    <property type="entry name" value="Thioredoxin-like_fold"/>
</dbReference>
<dbReference type="SUPFAM" id="SSF52833">
    <property type="entry name" value="Thioredoxin-like"/>
    <property type="match status" value="1"/>
</dbReference>
<accession>A0A6V7RAY7</accession>
<evidence type="ECO:0000313" key="2">
    <source>
        <dbReference type="EMBL" id="CAD2073922.1"/>
    </source>
</evidence>
<proteinExistence type="predicted"/>
<dbReference type="Gene3D" id="3.40.30.10">
    <property type="entry name" value="Glutaredoxin"/>
    <property type="match status" value="1"/>
</dbReference>
<dbReference type="Pfam" id="PF13462">
    <property type="entry name" value="Thioredoxin_4"/>
    <property type="match status" value="1"/>
</dbReference>
<dbReference type="EMBL" id="CAJEWD010000004">
    <property type="protein sequence ID" value="CAD2073922.1"/>
    <property type="molecule type" value="Genomic_DNA"/>
</dbReference>
<reference evidence="2 3" key="1">
    <citation type="submission" date="2020-07" db="EMBL/GenBank/DDBJ databases">
        <authorList>
            <person name="Criscuolo A."/>
        </authorList>
    </citation>
    <scope>NUCLEOTIDE SEQUENCE [LARGE SCALE GENOMIC DNA]</scope>
    <source>
        <strain evidence="2">CIP111649</strain>
    </source>
</reference>
<dbReference type="AlphaFoldDB" id="A0A6V7RAY7"/>
<gene>
    <name evidence="2" type="ORF">JEODO184_00587</name>
</gene>
<sequence>MKNRYSADIEYLTIGLDHAKVEVEAFVNLGCPYSKVFFDVADKVLKPYADDGHIKLVIKHVDRTKAQLLRGTIANNYVDHDDPVEGYSTMKELFDTQKSWSGSFRETIDKCENELGLPELKAQYDRGQEVLKDFNERGLKIVPTVFIDGEKVEDYKPTELSEEEIADLFKKKIKPLL</sequence>
<keyword evidence="3" id="KW-1185">Reference proteome</keyword>
<dbReference type="InterPro" id="IPR036249">
    <property type="entry name" value="Thioredoxin-like_sf"/>
</dbReference>
<evidence type="ECO:0000313" key="3">
    <source>
        <dbReference type="Proteomes" id="UP000589351"/>
    </source>
</evidence>
<organism evidence="2 3">
    <name type="scientific">Jeotgalicoccus meleagridis</name>
    <dbReference type="NCBI Taxonomy" id="2759181"/>
    <lineage>
        <taxon>Bacteria</taxon>
        <taxon>Bacillati</taxon>
        <taxon>Bacillota</taxon>
        <taxon>Bacilli</taxon>
        <taxon>Bacillales</taxon>
        <taxon>Staphylococcaceae</taxon>
        <taxon>Jeotgalicoccus</taxon>
    </lineage>
</organism>
<protein>
    <recommendedName>
        <fullName evidence="1">Thioredoxin-like fold domain-containing protein</fullName>
    </recommendedName>
</protein>
<evidence type="ECO:0000259" key="1">
    <source>
        <dbReference type="Pfam" id="PF13462"/>
    </source>
</evidence>
<name>A0A6V7RAY7_9STAP</name>
<feature type="domain" description="Thioredoxin-like fold" evidence="1">
    <location>
        <begin position="12"/>
        <end position="160"/>
    </location>
</feature>
<dbReference type="Gene3D" id="1.10.1200.90">
    <property type="entry name" value="DsbA-like domain"/>
    <property type="match status" value="1"/>
</dbReference>
<dbReference type="RefSeq" id="WP_185125132.1">
    <property type="nucleotide sequence ID" value="NZ_CAJEWD010000004.1"/>
</dbReference>
<dbReference type="Proteomes" id="UP000589351">
    <property type="component" value="Unassembled WGS sequence"/>
</dbReference>
<comment type="caution">
    <text evidence="2">The sequence shown here is derived from an EMBL/GenBank/DDBJ whole genome shotgun (WGS) entry which is preliminary data.</text>
</comment>